<dbReference type="InterPro" id="IPR036761">
    <property type="entry name" value="TTHA0802/YceI-like_sf"/>
</dbReference>
<comment type="caution">
    <text evidence="3">The sequence shown here is derived from an EMBL/GenBank/DDBJ whole genome shotgun (WGS) entry which is preliminary data.</text>
</comment>
<feature type="signal peptide" evidence="1">
    <location>
        <begin position="1"/>
        <end position="19"/>
    </location>
</feature>
<keyword evidence="4" id="KW-1185">Reference proteome</keyword>
<dbReference type="SUPFAM" id="SSF101874">
    <property type="entry name" value="YceI-like"/>
    <property type="match status" value="1"/>
</dbReference>
<dbReference type="Proteomes" id="UP000519004">
    <property type="component" value="Unassembled WGS sequence"/>
</dbReference>
<dbReference type="SMART" id="SM00867">
    <property type="entry name" value="YceI"/>
    <property type="match status" value="1"/>
</dbReference>
<gene>
    <name evidence="3" type="ORF">HNQ58_001393</name>
</gene>
<dbReference type="RefSeq" id="WP_183948176.1">
    <property type="nucleotide sequence ID" value="NZ_JACHHX010000008.1"/>
</dbReference>
<accession>A0A7W7XZT0</accession>
<feature type="domain" description="Lipid/polyisoprenoid-binding YceI-like" evidence="2">
    <location>
        <begin position="29"/>
        <end position="190"/>
    </location>
</feature>
<protein>
    <submittedName>
        <fullName evidence="3">Polyisoprenoid-binding protein YceI</fullName>
    </submittedName>
</protein>
<evidence type="ECO:0000313" key="4">
    <source>
        <dbReference type="Proteomes" id="UP000519004"/>
    </source>
</evidence>
<dbReference type="PANTHER" id="PTHR34406:SF1">
    <property type="entry name" value="PROTEIN YCEI"/>
    <property type="match status" value="1"/>
</dbReference>
<sequence>MSAGLTALLLALAALPAAAADPEADGGQTYGRIDAARSEVGFSVRLRWLQKIDGRFARFVGRISRLPGDRRRVEVEVDVASLDVEGRANLTAWALSEDFFDVANYPVIVFVSEPFDAALARDGGALRGELSLRGVTRRVGFELLPAACASPGHACAVHVRGVVRRSDFGMDANRFAVQDRVKLELQVRLAGAVQ</sequence>
<keyword evidence="1" id="KW-0732">Signal</keyword>
<evidence type="ECO:0000259" key="2">
    <source>
        <dbReference type="SMART" id="SM00867"/>
    </source>
</evidence>
<proteinExistence type="predicted"/>
<organism evidence="3 4">
    <name type="scientific">Rehaibacterium terrae</name>
    <dbReference type="NCBI Taxonomy" id="1341696"/>
    <lineage>
        <taxon>Bacteria</taxon>
        <taxon>Pseudomonadati</taxon>
        <taxon>Pseudomonadota</taxon>
        <taxon>Gammaproteobacteria</taxon>
        <taxon>Lysobacterales</taxon>
        <taxon>Lysobacteraceae</taxon>
        <taxon>Rehaibacterium</taxon>
    </lineage>
</organism>
<dbReference type="Gene3D" id="2.40.128.110">
    <property type="entry name" value="Lipid/polyisoprenoid-binding, YceI-like"/>
    <property type="match status" value="1"/>
</dbReference>
<reference evidence="3 4" key="1">
    <citation type="submission" date="2020-08" db="EMBL/GenBank/DDBJ databases">
        <title>Genomic Encyclopedia of Type Strains, Phase IV (KMG-IV): sequencing the most valuable type-strain genomes for metagenomic binning, comparative biology and taxonomic classification.</title>
        <authorList>
            <person name="Goeker M."/>
        </authorList>
    </citation>
    <scope>NUCLEOTIDE SEQUENCE [LARGE SCALE GENOMIC DNA]</scope>
    <source>
        <strain evidence="3 4">DSM 25897</strain>
    </source>
</reference>
<name>A0A7W7XZT0_9GAMM</name>
<dbReference type="Pfam" id="PF04264">
    <property type="entry name" value="YceI"/>
    <property type="match status" value="1"/>
</dbReference>
<dbReference type="AlphaFoldDB" id="A0A7W7XZT0"/>
<evidence type="ECO:0000256" key="1">
    <source>
        <dbReference type="SAM" id="SignalP"/>
    </source>
</evidence>
<dbReference type="InterPro" id="IPR007372">
    <property type="entry name" value="Lipid/polyisoprenoid-bd_YceI"/>
</dbReference>
<feature type="chain" id="PRO_5030885974" evidence="1">
    <location>
        <begin position="20"/>
        <end position="194"/>
    </location>
</feature>
<dbReference type="PANTHER" id="PTHR34406">
    <property type="entry name" value="PROTEIN YCEI"/>
    <property type="match status" value="1"/>
</dbReference>
<dbReference type="EMBL" id="JACHHX010000008">
    <property type="protein sequence ID" value="MBB5015489.1"/>
    <property type="molecule type" value="Genomic_DNA"/>
</dbReference>
<evidence type="ECO:0000313" key="3">
    <source>
        <dbReference type="EMBL" id="MBB5015489.1"/>
    </source>
</evidence>